<evidence type="ECO:0000256" key="4">
    <source>
        <dbReference type="ARBA" id="ARBA00022617"/>
    </source>
</evidence>
<comment type="similarity">
    <text evidence="3 11">Belongs to the cytochrome P450 family.</text>
</comment>
<dbReference type="GO" id="GO:0005506">
    <property type="term" value="F:iron ion binding"/>
    <property type="evidence" value="ECO:0007669"/>
    <property type="project" value="InterPro"/>
</dbReference>
<evidence type="ECO:0000256" key="11">
    <source>
        <dbReference type="RuleBase" id="RU000461"/>
    </source>
</evidence>
<accession>I3SQH6</accession>
<dbReference type="GO" id="GO:0020037">
    <property type="term" value="F:heme binding"/>
    <property type="evidence" value="ECO:0007669"/>
    <property type="project" value="InterPro"/>
</dbReference>
<dbReference type="GO" id="GO:0016020">
    <property type="term" value="C:membrane"/>
    <property type="evidence" value="ECO:0007669"/>
    <property type="project" value="UniProtKB-SubCell"/>
</dbReference>
<dbReference type="GO" id="GO:0016705">
    <property type="term" value="F:oxidoreductase activity, acting on paired donors, with incorporation or reduction of molecular oxygen"/>
    <property type="evidence" value="ECO:0007669"/>
    <property type="project" value="InterPro"/>
</dbReference>
<keyword evidence="7 10" id="KW-0408">Iron</keyword>
<evidence type="ECO:0008006" key="13">
    <source>
        <dbReference type="Google" id="ProtNLM"/>
    </source>
</evidence>
<evidence type="ECO:0000256" key="9">
    <source>
        <dbReference type="ARBA" id="ARBA00023136"/>
    </source>
</evidence>
<reference evidence="12" key="1">
    <citation type="submission" date="2012-05" db="EMBL/GenBank/DDBJ databases">
        <authorList>
            <person name="Krishnakumar V."/>
            <person name="Cheung F."/>
            <person name="Xiao Y."/>
            <person name="Chan A."/>
            <person name="Moskal W.A."/>
            <person name="Town C.D."/>
        </authorList>
    </citation>
    <scope>NUCLEOTIDE SEQUENCE</scope>
</reference>
<dbReference type="Gene3D" id="1.10.630.10">
    <property type="entry name" value="Cytochrome P450"/>
    <property type="match status" value="1"/>
</dbReference>
<keyword evidence="4 10" id="KW-0349">Heme</keyword>
<evidence type="ECO:0000256" key="6">
    <source>
        <dbReference type="ARBA" id="ARBA00023002"/>
    </source>
</evidence>
<dbReference type="Pfam" id="PF00067">
    <property type="entry name" value="p450"/>
    <property type="match status" value="1"/>
</dbReference>
<proteinExistence type="evidence at transcript level"/>
<comment type="subcellular location">
    <subcellularLocation>
        <location evidence="2">Membrane</location>
    </subcellularLocation>
</comment>
<comment type="cofactor">
    <cofactor evidence="1 10">
        <name>heme</name>
        <dbReference type="ChEBI" id="CHEBI:30413"/>
    </cofactor>
</comment>
<evidence type="ECO:0000256" key="1">
    <source>
        <dbReference type="ARBA" id="ARBA00001971"/>
    </source>
</evidence>
<evidence type="ECO:0000256" key="2">
    <source>
        <dbReference type="ARBA" id="ARBA00004370"/>
    </source>
</evidence>
<dbReference type="PROSITE" id="PS00086">
    <property type="entry name" value="CYTOCHROME_P450"/>
    <property type="match status" value="1"/>
</dbReference>
<dbReference type="GO" id="GO:0004497">
    <property type="term" value="F:monooxygenase activity"/>
    <property type="evidence" value="ECO:0007669"/>
    <property type="project" value="UniProtKB-KW"/>
</dbReference>
<dbReference type="InterPro" id="IPR036396">
    <property type="entry name" value="Cyt_P450_sf"/>
</dbReference>
<keyword evidence="8 11" id="KW-0503">Monooxygenase</keyword>
<feature type="binding site" description="axial binding residue" evidence="10">
    <location>
        <position position="165"/>
    </location>
    <ligand>
        <name>heme</name>
        <dbReference type="ChEBI" id="CHEBI:30413"/>
    </ligand>
    <ligandPart>
        <name>Fe</name>
        <dbReference type="ChEBI" id="CHEBI:18248"/>
    </ligandPart>
</feature>
<evidence type="ECO:0000256" key="5">
    <source>
        <dbReference type="ARBA" id="ARBA00022723"/>
    </source>
</evidence>
<keyword evidence="5 10" id="KW-0479">Metal-binding</keyword>
<sequence length="228" mass="26136">MHQSKDKHAITKTNIKAILLDIIIGAVDTTIMSVDWNMAELIGHPRVMKKLQDELKNVVGMGRMVEEADLPKLPYLDMVMKETFRLHPPAPLLPPRECTEDITINGYFIAKKSRVLVNSWTLGRDPKMWSDNFEDFYPERFHNTDIDSHGHNYQFLPFGSGRRRCPGMLLGLTTVPFLLAQLVHCFNWELPPGVSTDDMDMTEEFGLTTPRTQNLLAIPTYRLIKKVN</sequence>
<keyword evidence="6 11" id="KW-0560">Oxidoreductase</keyword>
<dbReference type="PANTHER" id="PTHR47943">
    <property type="entry name" value="CYTOCHROME P450 93A3-LIKE"/>
    <property type="match status" value="1"/>
</dbReference>
<evidence type="ECO:0000256" key="7">
    <source>
        <dbReference type="ARBA" id="ARBA00023004"/>
    </source>
</evidence>
<organism evidence="12">
    <name type="scientific">Lotus japonicus</name>
    <name type="common">Lotus corniculatus var. japonicus</name>
    <dbReference type="NCBI Taxonomy" id="34305"/>
    <lineage>
        <taxon>Eukaryota</taxon>
        <taxon>Viridiplantae</taxon>
        <taxon>Streptophyta</taxon>
        <taxon>Embryophyta</taxon>
        <taxon>Tracheophyta</taxon>
        <taxon>Spermatophyta</taxon>
        <taxon>Magnoliopsida</taxon>
        <taxon>eudicotyledons</taxon>
        <taxon>Gunneridae</taxon>
        <taxon>Pentapetalae</taxon>
        <taxon>rosids</taxon>
        <taxon>fabids</taxon>
        <taxon>Fabales</taxon>
        <taxon>Fabaceae</taxon>
        <taxon>Papilionoideae</taxon>
        <taxon>50 kb inversion clade</taxon>
        <taxon>NPAAA clade</taxon>
        <taxon>Hologalegina</taxon>
        <taxon>robinioid clade</taxon>
        <taxon>Loteae</taxon>
        <taxon>Lotus</taxon>
    </lineage>
</organism>
<dbReference type="AlphaFoldDB" id="I3SQH6"/>
<evidence type="ECO:0000313" key="12">
    <source>
        <dbReference type="EMBL" id="AFK42518.1"/>
    </source>
</evidence>
<keyword evidence="9" id="KW-0472">Membrane</keyword>
<name>I3SQH6_LOTJA</name>
<evidence type="ECO:0000256" key="10">
    <source>
        <dbReference type="PIRSR" id="PIRSR602401-1"/>
    </source>
</evidence>
<dbReference type="EMBL" id="BT142724">
    <property type="protein sequence ID" value="AFK42518.1"/>
    <property type="molecule type" value="mRNA"/>
</dbReference>
<dbReference type="PANTHER" id="PTHR47943:SF9">
    <property type="entry name" value="CYTOCHROME P450"/>
    <property type="match status" value="1"/>
</dbReference>
<dbReference type="InterPro" id="IPR002401">
    <property type="entry name" value="Cyt_P450_E_grp-I"/>
</dbReference>
<evidence type="ECO:0000256" key="3">
    <source>
        <dbReference type="ARBA" id="ARBA00010617"/>
    </source>
</evidence>
<dbReference type="PRINTS" id="PR00385">
    <property type="entry name" value="P450"/>
</dbReference>
<dbReference type="FunFam" id="1.10.630.10:FF:000126">
    <property type="entry name" value="Predicted protein"/>
    <property type="match status" value="1"/>
</dbReference>
<dbReference type="PRINTS" id="PR00463">
    <property type="entry name" value="EP450I"/>
</dbReference>
<dbReference type="SUPFAM" id="SSF48264">
    <property type="entry name" value="Cytochrome P450"/>
    <property type="match status" value="1"/>
</dbReference>
<dbReference type="InterPro" id="IPR001128">
    <property type="entry name" value="Cyt_P450"/>
</dbReference>
<evidence type="ECO:0000256" key="8">
    <source>
        <dbReference type="ARBA" id="ARBA00023033"/>
    </source>
</evidence>
<protein>
    <recommendedName>
        <fullName evidence="13">Cytochrome P450</fullName>
    </recommendedName>
</protein>
<dbReference type="InterPro" id="IPR017972">
    <property type="entry name" value="Cyt_P450_CS"/>
</dbReference>